<keyword evidence="6 7" id="KW-0472">Membrane</keyword>
<keyword evidence="11" id="KW-1185">Reference proteome</keyword>
<dbReference type="InterPro" id="IPR011527">
    <property type="entry name" value="ABC1_TM_dom"/>
</dbReference>
<feature type="domain" description="ABC transporter" evidence="8">
    <location>
        <begin position="300"/>
        <end position="534"/>
    </location>
</feature>
<dbReference type="PANTHER" id="PTHR43394">
    <property type="entry name" value="ATP-DEPENDENT PERMEASE MDL1, MITOCHONDRIAL"/>
    <property type="match status" value="1"/>
</dbReference>
<evidence type="ECO:0000256" key="1">
    <source>
        <dbReference type="ARBA" id="ARBA00004651"/>
    </source>
</evidence>
<proteinExistence type="predicted"/>
<dbReference type="InterPro" id="IPR003593">
    <property type="entry name" value="AAA+_ATPase"/>
</dbReference>
<dbReference type="PROSITE" id="PS50893">
    <property type="entry name" value="ABC_TRANSPORTER_2"/>
    <property type="match status" value="1"/>
</dbReference>
<evidence type="ECO:0000313" key="11">
    <source>
        <dbReference type="Proteomes" id="UP000596739"/>
    </source>
</evidence>
<dbReference type="Gene3D" id="1.20.1560.10">
    <property type="entry name" value="ABC transporter type 1, transmembrane domain"/>
    <property type="match status" value="1"/>
</dbReference>
<feature type="transmembrane region" description="Helical" evidence="7">
    <location>
        <begin position="220"/>
        <end position="251"/>
    </location>
</feature>
<dbReference type="PROSITE" id="PS50929">
    <property type="entry name" value="ABC_TM1F"/>
    <property type="match status" value="1"/>
</dbReference>
<dbReference type="SUPFAM" id="SSF52540">
    <property type="entry name" value="P-loop containing nucleoside triphosphate hydrolases"/>
    <property type="match status" value="1"/>
</dbReference>
<organism evidence="10 11">
    <name type="scientific">Clostridium yunnanense</name>
    <dbReference type="NCBI Taxonomy" id="2800325"/>
    <lineage>
        <taxon>Bacteria</taxon>
        <taxon>Bacillati</taxon>
        <taxon>Bacillota</taxon>
        <taxon>Clostridia</taxon>
        <taxon>Eubacteriales</taxon>
        <taxon>Clostridiaceae</taxon>
        <taxon>Clostridium</taxon>
    </lineage>
</organism>
<feature type="transmembrane region" description="Helical" evidence="7">
    <location>
        <begin position="25"/>
        <end position="45"/>
    </location>
</feature>
<evidence type="ECO:0000256" key="3">
    <source>
        <dbReference type="ARBA" id="ARBA00022741"/>
    </source>
</evidence>
<dbReference type="SMART" id="SM00382">
    <property type="entry name" value="AAA"/>
    <property type="match status" value="1"/>
</dbReference>
<keyword evidence="4 10" id="KW-0067">ATP-binding</keyword>
<evidence type="ECO:0000256" key="2">
    <source>
        <dbReference type="ARBA" id="ARBA00022692"/>
    </source>
</evidence>
<comment type="caution">
    <text evidence="10">The sequence shown here is derived from an EMBL/GenBank/DDBJ whole genome shotgun (WGS) entry which is preliminary data.</text>
</comment>
<dbReference type="InterPro" id="IPR039421">
    <property type="entry name" value="Type_1_exporter"/>
</dbReference>
<dbReference type="SUPFAM" id="SSF90123">
    <property type="entry name" value="ABC transporter transmembrane region"/>
    <property type="match status" value="1"/>
</dbReference>
<dbReference type="InterPro" id="IPR003439">
    <property type="entry name" value="ABC_transporter-like_ATP-bd"/>
</dbReference>
<evidence type="ECO:0000256" key="4">
    <source>
        <dbReference type="ARBA" id="ARBA00022840"/>
    </source>
</evidence>
<dbReference type="PROSITE" id="PS00211">
    <property type="entry name" value="ABC_TRANSPORTER_1"/>
    <property type="match status" value="1"/>
</dbReference>
<dbReference type="CDD" id="cd03228">
    <property type="entry name" value="ABCC_MRP_Like"/>
    <property type="match status" value="1"/>
</dbReference>
<name>A0ABS1EPN2_9CLOT</name>
<protein>
    <submittedName>
        <fullName evidence="10">ABC transporter ATP-binding protein</fullName>
    </submittedName>
</protein>
<gene>
    <name evidence="10" type="ORF">JHL18_11750</name>
</gene>
<evidence type="ECO:0000313" key="10">
    <source>
        <dbReference type="EMBL" id="MBK1811300.1"/>
    </source>
</evidence>
<feature type="domain" description="ABC transmembrane type-1" evidence="9">
    <location>
        <begin position="1"/>
        <end position="270"/>
    </location>
</feature>
<dbReference type="GO" id="GO:0005524">
    <property type="term" value="F:ATP binding"/>
    <property type="evidence" value="ECO:0007669"/>
    <property type="project" value="UniProtKB-KW"/>
</dbReference>
<evidence type="ECO:0000259" key="9">
    <source>
        <dbReference type="PROSITE" id="PS50929"/>
    </source>
</evidence>
<dbReference type="InterPro" id="IPR036640">
    <property type="entry name" value="ABC1_TM_sf"/>
</dbReference>
<evidence type="ECO:0000256" key="7">
    <source>
        <dbReference type="SAM" id="Phobius"/>
    </source>
</evidence>
<dbReference type="Pfam" id="PF00005">
    <property type="entry name" value="ABC_tran"/>
    <property type="match status" value="1"/>
</dbReference>
<dbReference type="EMBL" id="JAENHN010000037">
    <property type="protein sequence ID" value="MBK1811300.1"/>
    <property type="molecule type" value="Genomic_DNA"/>
</dbReference>
<comment type="subcellular location">
    <subcellularLocation>
        <location evidence="1">Cell membrane</location>
        <topology evidence="1">Multi-pass membrane protein</topology>
    </subcellularLocation>
</comment>
<evidence type="ECO:0000259" key="8">
    <source>
        <dbReference type="PROSITE" id="PS50893"/>
    </source>
</evidence>
<accession>A0ABS1EPN2</accession>
<keyword evidence="2 7" id="KW-0812">Transmembrane</keyword>
<reference evidence="11" key="1">
    <citation type="submission" date="2021-01" db="EMBL/GenBank/DDBJ databases">
        <title>Genome public.</title>
        <authorList>
            <person name="Liu C."/>
            <person name="Sun Q."/>
        </authorList>
    </citation>
    <scope>NUCLEOTIDE SEQUENCE [LARGE SCALE GENOMIC DNA]</scope>
    <source>
        <strain evidence="11">YIM B02505</strain>
    </source>
</reference>
<feature type="transmembrane region" description="Helical" evidence="7">
    <location>
        <begin position="104"/>
        <end position="133"/>
    </location>
</feature>
<dbReference type="Gene3D" id="3.40.50.300">
    <property type="entry name" value="P-loop containing nucleotide triphosphate hydrolases"/>
    <property type="match status" value="1"/>
</dbReference>
<keyword evidence="5 7" id="KW-1133">Transmembrane helix</keyword>
<dbReference type="InterPro" id="IPR027417">
    <property type="entry name" value="P-loop_NTPase"/>
</dbReference>
<dbReference type="Proteomes" id="UP000596739">
    <property type="component" value="Unassembled WGS sequence"/>
</dbReference>
<sequence>MMQRFFDGVTAFAHGTSNYDKIMRLIIQIGLIFLIIPIIELFEYLSQGYFYRRGNGYMTSQFHLKVGEKSLIEFDKSETYDLMEKAKIGTQNLPTASRTTIQCLLYFFPFFILISLYLFSVAPLLVAILILLYTTTLLTEKYKSSMYYNFENTTISLKRRVDGFLNSIVSKEFFKETRTSAALSYLYSLYKKHLNEYGSEKMNVEKKILKREGIMRLINAAGYVGIIALMLFYLINGSISVGIFATVYYSIDKINRCLKNMFQQIGETMKNIATTNFLFDYLSDDKEQKSLLSSLKSTDIHLENVSFGYTNSEKNVLENINLTIHQGETLAIVGENGAGKSTLIKLITGLYQPKTGAVLYGEHPTSDFSTDASQKPISGIFQDFIKYKMTLKENIKVSDMASDQPLEEVIEVANVNMDKFSEGLETLLSREFGGIDISGGEWQRVAIARGLYRPCDLIILDEPTAAIDPLEETRIFRLFEKATVGKTTILVTHRLGSVKIADKIVVLDNGRIAEYGTHEQLLKQKGIYYTMYSEQSKWYAR</sequence>
<evidence type="ECO:0000256" key="6">
    <source>
        <dbReference type="ARBA" id="ARBA00023136"/>
    </source>
</evidence>
<keyword evidence="3" id="KW-0547">Nucleotide-binding</keyword>
<dbReference type="PANTHER" id="PTHR43394:SF1">
    <property type="entry name" value="ATP-BINDING CASSETTE SUB-FAMILY B MEMBER 10, MITOCHONDRIAL"/>
    <property type="match status" value="1"/>
</dbReference>
<evidence type="ECO:0000256" key="5">
    <source>
        <dbReference type="ARBA" id="ARBA00022989"/>
    </source>
</evidence>
<dbReference type="InterPro" id="IPR017871">
    <property type="entry name" value="ABC_transporter-like_CS"/>
</dbReference>